<name>A0AAV9V6L1_9PEZI</name>
<accession>A0AAV9V6L1</accession>
<comment type="caution">
    <text evidence="2">The sequence shown here is derived from an EMBL/GenBank/DDBJ whole genome shotgun (WGS) entry which is preliminary data.</text>
</comment>
<evidence type="ECO:0000313" key="2">
    <source>
        <dbReference type="EMBL" id="KAK6354163.1"/>
    </source>
</evidence>
<feature type="region of interest" description="Disordered" evidence="1">
    <location>
        <begin position="1"/>
        <end position="36"/>
    </location>
</feature>
<dbReference type="Proteomes" id="UP001373714">
    <property type="component" value="Unassembled WGS sequence"/>
</dbReference>
<dbReference type="AlphaFoldDB" id="A0AAV9V6L1"/>
<evidence type="ECO:0000313" key="3">
    <source>
        <dbReference type="Proteomes" id="UP001373714"/>
    </source>
</evidence>
<sequence>MEYGEVKKTLVCDGTGTEKHEKQETGDRGRKKREAQRISTIPKVVNPFPFPRKKKVVFFVTKKERRPRPLEPNYFATTRSESNGGVLRLSPRKPRKKKKKKEGVGDGDQYLLERKKF</sequence>
<reference evidence="2 3" key="1">
    <citation type="submission" date="2019-10" db="EMBL/GenBank/DDBJ databases">
        <authorList>
            <person name="Palmer J.M."/>
        </authorList>
    </citation>
    <scope>NUCLEOTIDE SEQUENCE [LARGE SCALE GENOMIC DNA]</scope>
    <source>
        <strain evidence="2 3">TWF730</strain>
    </source>
</reference>
<keyword evidence="3" id="KW-1185">Reference proteome</keyword>
<protein>
    <submittedName>
        <fullName evidence="2">Uncharacterized protein</fullName>
    </submittedName>
</protein>
<evidence type="ECO:0000256" key="1">
    <source>
        <dbReference type="SAM" id="MobiDB-lite"/>
    </source>
</evidence>
<gene>
    <name evidence="2" type="ORF">TWF730_008576</name>
</gene>
<dbReference type="EMBL" id="JAVHNS010000005">
    <property type="protein sequence ID" value="KAK6354163.1"/>
    <property type="molecule type" value="Genomic_DNA"/>
</dbReference>
<feature type="compositionally biased region" description="Basic and acidic residues" evidence="1">
    <location>
        <begin position="1"/>
        <end position="28"/>
    </location>
</feature>
<proteinExistence type="predicted"/>
<organism evidence="2 3">
    <name type="scientific">Orbilia blumenaviensis</name>
    <dbReference type="NCBI Taxonomy" id="1796055"/>
    <lineage>
        <taxon>Eukaryota</taxon>
        <taxon>Fungi</taxon>
        <taxon>Dikarya</taxon>
        <taxon>Ascomycota</taxon>
        <taxon>Pezizomycotina</taxon>
        <taxon>Orbiliomycetes</taxon>
        <taxon>Orbiliales</taxon>
        <taxon>Orbiliaceae</taxon>
        <taxon>Orbilia</taxon>
    </lineage>
</organism>
<feature type="compositionally biased region" description="Basic residues" evidence="1">
    <location>
        <begin position="90"/>
        <end position="101"/>
    </location>
</feature>
<feature type="region of interest" description="Disordered" evidence="1">
    <location>
        <begin position="68"/>
        <end position="117"/>
    </location>
</feature>